<protein>
    <recommendedName>
        <fullName evidence="3">MmcQ/YjbR family DNA-binding protein</fullName>
    </recommendedName>
</protein>
<dbReference type="PANTHER" id="PTHR35145">
    <property type="entry name" value="CYTOPLASMIC PROTEIN-RELATED"/>
    <property type="match status" value="1"/>
</dbReference>
<evidence type="ECO:0008006" key="3">
    <source>
        <dbReference type="Google" id="ProtNLM"/>
    </source>
</evidence>
<dbReference type="Pfam" id="PF04237">
    <property type="entry name" value="YjbR"/>
    <property type="match status" value="1"/>
</dbReference>
<dbReference type="InterPro" id="IPR007351">
    <property type="entry name" value="YjbR"/>
</dbReference>
<dbReference type="Proteomes" id="UP000018168">
    <property type="component" value="Unassembled WGS sequence"/>
</dbReference>
<dbReference type="InterPro" id="IPR038056">
    <property type="entry name" value="YjbR-like_sf"/>
</dbReference>
<gene>
    <name evidence="1" type="ORF">BN578_00801</name>
</gene>
<reference evidence="1" key="1">
    <citation type="submission" date="2012-11" db="EMBL/GenBank/DDBJ databases">
        <title>Dependencies among metagenomic species, viruses, plasmids and units of genetic variation.</title>
        <authorList>
            <person name="Nielsen H.B."/>
            <person name="Almeida M."/>
            <person name="Juncker A.S."/>
            <person name="Rasmussen S."/>
            <person name="Li J."/>
            <person name="Sunagawa S."/>
            <person name="Plichta D."/>
            <person name="Gautier L."/>
            <person name="Le Chatelier E."/>
            <person name="Peletier E."/>
            <person name="Bonde I."/>
            <person name="Nielsen T."/>
            <person name="Manichanh C."/>
            <person name="Arumugam M."/>
            <person name="Batto J."/>
            <person name="Santos M.B.Q.D."/>
            <person name="Blom N."/>
            <person name="Borruel N."/>
            <person name="Burgdorf K.S."/>
            <person name="Boumezbeur F."/>
            <person name="Casellas F."/>
            <person name="Dore J."/>
            <person name="Guarner F."/>
            <person name="Hansen T."/>
            <person name="Hildebrand F."/>
            <person name="Kaas R.S."/>
            <person name="Kennedy S."/>
            <person name="Kristiansen K."/>
            <person name="Kultima J.R."/>
            <person name="Leonard P."/>
            <person name="Levenez F."/>
            <person name="Lund O."/>
            <person name="Moumen B."/>
            <person name="Le Paslier D."/>
            <person name="Pons N."/>
            <person name="Pedersen O."/>
            <person name="Prifti E."/>
            <person name="Qin J."/>
            <person name="Raes J."/>
            <person name="Tap J."/>
            <person name="Tims S."/>
            <person name="Ussery D.W."/>
            <person name="Yamada T."/>
            <person name="MetaHit consortium"/>
            <person name="Renault P."/>
            <person name="Sicheritz-Ponten T."/>
            <person name="Bork P."/>
            <person name="Wang J."/>
            <person name="Brunak S."/>
            <person name="Ehrlich S.D."/>
        </authorList>
    </citation>
    <scope>NUCLEOTIDE SEQUENCE [LARGE SCALE GENOMIC DNA]</scope>
</reference>
<dbReference type="AlphaFoldDB" id="R6N2J5"/>
<sequence>MEPVFADRKSVLDYAERTFGTLPDYPWLKDPKSAVLRHQDTAKWYGLILEIPPKRLGLSGQGAVDILNIKCDPLVLGGLIDYQRYFPAYHMNKEKWVSAILNGTIPQEELFSLLRQSFALTKGK</sequence>
<dbReference type="SUPFAM" id="SSF142906">
    <property type="entry name" value="YjbR-like"/>
    <property type="match status" value="1"/>
</dbReference>
<dbReference type="Gene3D" id="3.90.1150.30">
    <property type="match status" value="1"/>
</dbReference>
<proteinExistence type="predicted"/>
<dbReference type="EMBL" id="CBEP010000104">
    <property type="protein sequence ID" value="CDC05270.1"/>
    <property type="molecule type" value="Genomic_DNA"/>
</dbReference>
<comment type="caution">
    <text evidence="1">The sequence shown here is derived from an EMBL/GenBank/DDBJ whole genome shotgun (WGS) entry which is preliminary data.</text>
</comment>
<evidence type="ECO:0000313" key="1">
    <source>
        <dbReference type="EMBL" id="CDC05270.1"/>
    </source>
</evidence>
<organism evidence="1 2">
    <name type="scientific">[Clostridium] leptum CAG:27</name>
    <dbReference type="NCBI Taxonomy" id="1263068"/>
    <lineage>
        <taxon>Bacteria</taxon>
        <taxon>Bacillati</taxon>
        <taxon>Bacillota</taxon>
        <taxon>Clostridia</taxon>
        <taxon>Eubacteriales</taxon>
        <taxon>Oscillospiraceae</taxon>
        <taxon>Oscillospiraceae incertae sedis</taxon>
    </lineage>
</organism>
<name>R6N2J5_9FIRM</name>
<dbReference type="InterPro" id="IPR058532">
    <property type="entry name" value="YjbR/MT2646/Rv2570-like"/>
</dbReference>
<evidence type="ECO:0000313" key="2">
    <source>
        <dbReference type="Proteomes" id="UP000018168"/>
    </source>
</evidence>
<dbReference type="PANTHER" id="PTHR35145:SF1">
    <property type="entry name" value="CYTOPLASMIC PROTEIN"/>
    <property type="match status" value="1"/>
</dbReference>
<accession>R6N2J5</accession>